<feature type="compositionally biased region" description="Polar residues" evidence="2">
    <location>
        <begin position="994"/>
        <end position="1003"/>
    </location>
</feature>
<dbReference type="InterPro" id="IPR001584">
    <property type="entry name" value="Integrase_cat-core"/>
</dbReference>
<dbReference type="EMBL" id="BQNB010011402">
    <property type="protein sequence ID" value="GJS90116.1"/>
    <property type="molecule type" value="Genomic_DNA"/>
</dbReference>
<dbReference type="SUPFAM" id="SSF53098">
    <property type="entry name" value="Ribonuclease H-like"/>
    <property type="match status" value="1"/>
</dbReference>
<comment type="caution">
    <text evidence="4">The sequence shown here is derived from an EMBL/GenBank/DDBJ whole genome shotgun (WGS) entry which is preliminary data.</text>
</comment>
<evidence type="ECO:0000256" key="1">
    <source>
        <dbReference type="SAM" id="Coils"/>
    </source>
</evidence>
<name>A0ABQ4ZKW1_9ASTR</name>
<protein>
    <submittedName>
        <fullName evidence="4">Integrase, catalytic region, zinc finger, CCHC-type containing protein</fullName>
    </submittedName>
</protein>
<feature type="compositionally biased region" description="Polar residues" evidence="2">
    <location>
        <begin position="907"/>
        <end position="916"/>
    </location>
</feature>
<sequence length="1294" mass="146134">MVIVLISKSRICVNNSYQKKTIFRNDHLTNDTSSSGQKDLVFVKSSADNSIRYTPDGEKPCLSEAEGLILPNHDTDRILSVESQRNTSDPSVAITDSLVNDYDSTNESSVCSTPLPPLEKLPGAEPVSRPKTIKSFLKSNCTFKANALKVSLLLNHPQLLLRCERTDHITCDHAEFMSSTKINQHLTGQGESTSRSRPSWQEYPFLLAYTMAGSETRPHMLNKENYVPWSRLLRYAKSRPNGKLIYNSIINGPYVRRMIREPEADDQAIQTILCSLPKEIYAAVDSCETAQEIYRHVTIVHQTKDLHIADYTQLYDFLKYNQNEVDDLRAERLAKTHDPLALMANSNNPFNYLVFHPYRPSSSTYMQQPQPNNNYNPQPSFNQNYMQQSMPNLEDIIDPTTAMNMTLVLMAKAFKLNYSTPTNNNHRISSNPRNRQIAQPGMNMGQDRQIQIVGGNGIQVVQKVVQNLGIQNVGNQNGLIVIPWIANQNPNRNGNVVAARIEGSANGNNGNQIRCYNCRRLGHLTRNYRVRPRKRDAAYLQTQFLIAQKEEAGIQLQAEEFDMVAAIVDLDEIEEVNANYILMANLQQALTSEADESLAKHKALELEIERLLRAVVSHDIMSIVQNPSVVDTSDLQTELDRMKERFENCIIKKENEYAKIWNDWYQKCEECKYDKLSYDKAYNDMQQKIKQLQAQLGDQKGKSNDTPCVSDTLDHLSQKLENKNMELEFQILNYAKENAYLKTIYKNLFNSIFVSEQKDTTKGTSANTKFANQSNLGKPFVQPLRNHFVVQKPNAFQTERPKRVPPKVAESNDLLTSGTSNSVPTTKESKVMENDKVISPGMFRIDPRKTYKEDKFVPINKVRASVRTNPINVSQPNVITKEHVNSDSNGLSSTGVDNTAKTRRPQPRSNTNNNRVLSASLSSCIKNKEVEVEEHHRNLLLSKNKKHMSSECKNIKLSIWNDKFEVVCAMRKQCLITANHDVCVLNYVNGMNSSSKKQKANVSNTKNQKKQKLTVKKPKKIGSKERLASPTPILLQAPIISVRTDNDIEFKNQVLKENFNSVGISHQTSSVRTPQQIGIMEQRNRTLVEVVRTMLIFSRTPLFLWAEAIATACYTQNRSIIHRRFNKTPYELINGIKPDISFLHVLRALLLSKKMYREIMGNLVQKTMNVTFDEFSAMAFEQSSSKLGIQGMTSGQISSGLDLTYALSTITTQQPTEGELDLLLEAMYDDQIGGQPSAAPRTVSAAQAPQVLHTPTTTTTTADTASTPTNSSSQAINFPNTSEDVDELKTQQHV</sequence>
<feature type="coiled-coil region" evidence="1">
    <location>
        <begin position="675"/>
        <end position="737"/>
    </location>
</feature>
<organism evidence="4 5">
    <name type="scientific">Tanacetum coccineum</name>
    <dbReference type="NCBI Taxonomy" id="301880"/>
    <lineage>
        <taxon>Eukaryota</taxon>
        <taxon>Viridiplantae</taxon>
        <taxon>Streptophyta</taxon>
        <taxon>Embryophyta</taxon>
        <taxon>Tracheophyta</taxon>
        <taxon>Spermatophyta</taxon>
        <taxon>Magnoliopsida</taxon>
        <taxon>eudicotyledons</taxon>
        <taxon>Gunneridae</taxon>
        <taxon>Pentapetalae</taxon>
        <taxon>asterids</taxon>
        <taxon>campanulids</taxon>
        <taxon>Asterales</taxon>
        <taxon>Asteraceae</taxon>
        <taxon>Asteroideae</taxon>
        <taxon>Anthemideae</taxon>
        <taxon>Anthemidinae</taxon>
        <taxon>Tanacetum</taxon>
    </lineage>
</organism>
<evidence type="ECO:0000313" key="5">
    <source>
        <dbReference type="Proteomes" id="UP001151760"/>
    </source>
</evidence>
<reference evidence="4" key="1">
    <citation type="journal article" date="2022" name="Int. J. Mol. Sci.">
        <title>Draft Genome of Tanacetum Coccineum: Genomic Comparison of Closely Related Tanacetum-Family Plants.</title>
        <authorList>
            <person name="Yamashiro T."/>
            <person name="Shiraishi A."/>
            <person name="Nakayama K."/>
            <person name="Satake H."/>
        </authorList>
    </citation>
    <scope>NUCLEOTIDE SEQUENCE</scope>
</reference>
<accession>A0ABQ4ZKW1</accession>
<dbReference type="InterPro" id="IPR012337">
    <property type="entry name" value="RNaseH-like_sf"/>
</dbReference>
<evidence type="ECO:0000313" key="4">
    <source>
        <dbReference type="EMBL" id="GJS90116.1"/>
    </source>
</evidence>
<dbReference type="Gene3D" id="3.30.420.10">
    <property type="entry name" value="Ribonuclease H-like superfamily/Ribonuclease H"/>
    <property type="match status" value="1"/>
</dbReference>
<feature type="compositionally biased region" description="Low complexity" evidence="2">
    <location>
        <begin position="1254"/>
        <end position="1273"/>
    </location>
</feature>
<feature type="compositionally biased region" description="Polar residues" evidence="2">
    <location>
        <begin position="813"/>
        <end position="826"/>
    </location>
</feature>
<gene>
    <name evidence="4" type="ORF">Tco_0772752</name>
</gene>
<dbReference type="PANTHER" id="PTHR42648:SF18">
    <property type="entry name" value="RETROTRANSPOSON, UNCLASSIFIED-LIKE PROTEIN"/>
    <property type="match status" value="1"/>
</dbReference>
<feature type="region of interest" description="Disordered" evidence="2">
    <location>
        <begin position="994"/>
        <end position="1019"/>
    </location>
</feature>
<dbReference type="Proteomes" id="UP001151760">
    <property type="component" value="Unassembled WGS sequence"/>
</dbReference>
<feature type="region of interest" description="Disordered" evidence="2">
    <location>
        <begin position="795"/>
        <end position="829"/>
    </location>
</feature>
<feature type="compositionally biased region" description="Polar residues" evidence="2">
    <location>
        <begin position="886"/>
        <end position="899"/>
    </location>
</feature>
<feature type="region of interest" description="Disordered" evidence="2">
    <location>
        <begin position="880"/>
        <end position="916"/>
    </location>
</feature>
<dbReference type="InterPro" id="IPR036397">
    <property type="entry name" value="RNaseH_sf"/>
</dbReference>
<reference evidence="4" key="2">
    <citation type="submission" date="2022-01" db="EMBL/GenBank/DDBJ databases">
        <authorList>
            <person name="Yamashiro T."/>
            <person name="Shiraishi A."/>
            <person name="Satake H."/>
            <person name="Nakayama K."/>
        </authorList>
    </citation>
    <scope>NUCLEOTIDE SEQUENCE</scope>
</reference>
<feature type="compositionally biased region" description="Basic residues" evidence="2">
    <location>
        <begin position="1007"/>
        <end position="1019"/>
    </location>
</feature>
<keyword evidence="5" id="KW-1185">Reference proteome</keyword>
<evidence type="ECO:0000259" key="3">
    <source>
        <dbReference type="PROSITE" id="PS50994"/>
    </source>
</evidence>
<feature type="domain" description="Integrase catalytic" evidence="3">
    <location>
        <begin position="1041"/>
        <end position="1137"/>
    </location>
</feature>
<dbReference type="PANTHER" id="PTHR42648">
    <property type="entry name" value="TRANSPOSASE, PUTATIVE-RELATED"/>
    <property type="match status" value="1"/>
</dbReference>
<proteinExistence type="predicted"/>
<keyword evidence="1" id="KW-0175">Coiled coil</keyword>
<feature type="region of interest" description="Disordered" evidence="2">
    <location>
        <begin position="1233"/>
        <end position="1294"/>
    </location>
</feature>
<dbReference type="PROSITE" id="PS50994">
    <property type="entry name" value="INTEGRASE"/>
    <property type="match status" value="1"/>
</dbReference>
<dbReference type="InterPro" id="IPR039537">
    <property type="entry name" value="Retrotran_Ty1/copia-like"/>
</dbReference>
<evidence type="ECO:0000256" key="2">
    <source>
        <dbReference type="SAM" id="MobiDB-lite"/>
    </source>
</evidence>
<feature type="region of interest" description="Disordered" evidence="2">
    <location>
        <begin position="105"/>
        <end position="127"/>
    </location>
</feature>